<dbReference type="NCBIfam" id="NF009608">
    <property type="entry name" value="PRK13105.1"/>
    <property type="match status" value="1"/>
</dbReference>
<dbReference type="RefSeq" id="WP_258799925.1">
    <property type="nucleotide sequence ID" value="NZ_JANTHX010000008.1"/>
</dbReference>
<comment type="subcellular location">
    <subcellularLocation>
        <location evidence="1">Membrane</location>
        <topology evidence="1">Multi-pass membrane protein</topology>
    </subcellularLocation>
</comment>
<reference evidence="6 7" key="1">
    <citation type="submission" date="2022-08" db="EMBL/GenBank/DDBJ databases">
        <authorList>
            <person name="Li F."/>
        </authorList>
    </citation>
    <scope>NUCLEOTIDE SEQUENCE [LARGE SCALE GENOMIC DNA]</scope>
    <source>
        <strain evidence="6 7">10F1B-8-1</strain>
    </source>
</reference>
<evidence type="ECO:0000256" key="2">
    <source>
        <dbReference type="ARBA" id="ARBA00022692"/>
    </source>
</evidence>
<evidence type="ECO:0000313" key="6">
    <source>
        <dbReference type="EMBL" id="MCS0500395.1"/>
    </source>
</evidence>
<protein>
    <submittedName>
        <fullName evidence="6">Prenyltransferase</fullName>
    </submittedName>
</protein>
<feature type="transmembrane region" description="Helical" evidence="5">
    <location>
        <begin position="150"/>
        <end position="175"/>
    </location>
</feature>
<evidence type="ECO:0000256" key="3">
    <source>
        <dbReference type="ARBA" id="ARBA00022989"/>
    </source>
</evidence>
<evidence type="ECO:0000256" key="4">
    <source>
        <dbReference type="ARBA" id="ARBA00023136"/>
    </source>
</evidence>
<gene>
    <name evidence="6" type="ORF">NUH29_12640</name>
</gene>
<feature type="transmembrane region" description="Helical" evidence="5">
    <location>
        <begin position="264"/>
        <end position="286"/>
    </location>
</feature>
<dbReference type="Gene3D" id="1.10.357.140">
    <property type="entry name" value="UbiA prenyltransferase"/>
    <property type="match status" value="1"/>
</dbReference>
<dbReference type="InterPro" id="IPR000537">
    <property type="entry name" value="UbiA_prenyltransferase"/>
</dbReference>
<keyword evidence="3 5" id="KW-1133">Transmembrane helix</keyword>
<evidence type="ECO:0000256" key="5">
    <source>
        <dbReference type="SAM" id="Phobius"/>
    </source>
</evidence>
<proteinExistence type="predicted"/>
<feature type="transmembrane region" description="Helical" evidence="5">
    <location>
        <begin position="216"/>
        <end position="243"/>
    </location>
</feature>
<dbReference type="Pfam" id="PF01040">
    <property type="entry name" value="UbiA"/>
    <property type="match status" value="1"/>
</dbReference>
<name>A0ABT1ZIJ1_9MICO</name>
<organism evidence="6 7">
    <name type="scientific">Protaetiibacter mangrovi</name>
    <dbReference type="NCBI Taxonomy" id="2970926"/>
    <lineage>
        <taxon>Bacteria</taxon>
        <taxon>Bacillati</taxon>
        <taxon>Actinomycetota</taxon>
        <taxon>Actinomycetes</taxon>
        <taxon>Micrococcales</taxon>
        <taxon>Microbacteriaceae</taxon>
        <taxon>Protaetiibacter</taxon>
    </lineage>
</organism>
<dbReference type="EMBL" id="JANTHX010000008">
    <property type="protein sequence ID" value="MCS0500395.1"/>
    <property type="molecule type" value="Genomic_DNA"/>
</dbReference>
<evidence type="ECO:0000256" key="1">
    <source>
        <dbReference type="ARBA" id="ARBA00004141"/>
    </source>
</evidence>
<dbReference type="InterPro" id="IPR044878">
    <property type="entry name" value="UbiA_sf"/>
</dbReference>
<dbReference type="Gene3D" id="1.20.120.1780">
    <property type="entry name" value="UbiA prenyltransferase"/>
    <property type="match status" value="1"/>
</dbReference>
<comment type="caution">
    <text evidence="6">The sequence shown here is derived from an EMBL/GenBank/DDBJ whole genome shotgun (WGS) entry which is preliminary data.</text>
</comment>
<dbReference type="Proteomes" id="UP001205337">
    <property type="component" value="Unassembled WGS sequence"/>
</dbReference>
<evidence type="ECO:0000313" key="7">
    <source>
        <dbReference type="Proteomes" id="UP001205337"/>
    </source>
</evidence>
<keyword evidence="7" id="KW-1185">Reference proteome</keyword>
<feature type="transmembrane region" description="Helical" evidence="5">
    <location>
        <begin position="86"/>
        <end position="105"/>
    </location>
</feature>
<feature type="transmembrane region" description="Helical" evidence="5">
    <location>
        <begin position="20"/>
        <end position="47"/>
    </location>
</feature>
<keyword evidence="2 5" id="KW-0812">Transmembrane</keyword>
<keyword evidence="4 5" id="KW-0472">Membrane</keyword>
<sequence>MSTARRVLLASRPLSWVNTAYPFAAAVLLTGGAVDARLVIGTLFFLIPYNLLMYGVNDVFDYASDAANPRKGGVEGALLPPRTHRLVLGLAIGLPVPFVVALVVLGNPWSWLVLAVVLFDVVAYSARPFRWKEVPVLDSLSSSIHFTGPAVYGLVLVGAPWTAATWLVLVAFLLWGMASHAFGAVQDIVPDREAGISSIATAFGARTTVRLALGAWALAGVLMLFVPFPGLLAAALAVPYLALAWPHRSVSDADSARTNRGWRHFLWVNYAVGFAVTMLLIASALLA</sequence>
<feature type="transmembrane region" description="Helical" evidence="5">
    <location>
        <begin position="111"/>
        <end position="129"/>
    </location>
</feature>
<accession>A0ABT1ZIJ1</accession>
<dbReference type="CDD" id="cd13966">
    <property type="entry name" value="PT_UbiA_4"/>
    <property type="match status" value="1"/>
</dbReference>